<dbReference type="GO" id="GO:0070566">
    <property type="term" value="F:adenylyltransferase activity"/>
    <property type="evidence" value="ECO:0007669"/>
    <property type="project" value="UniProtKB-ARBA"/>
</dbReference>
<dbReference type="HAMAP" id="MF_00244">
    <property type="entry name" value="NaMN_adenylyltr"/>
    <property type="match status" value="1"/>
</dbReference>
<accession>A0A383AL52</accession>
<feature type="domain" description="Cytidyltransferase-like" evidence="8">
    <location>
        <begin position="6"/>
        <end position="163"/>
    </location>
</feature>
<evidence type="ECO:0000259" key="8">
    <source>
        <dbReference type="Pfam" id="PF01467"/>
    </source>
</evidence>
<comment type="pathway">
    <text evidence="1">Cofactor biosynthesis; NAD(+) biosynthesis.</text>
</comment>
<dbReference type="SUPFAM" id="SSF52374">
    <property type="entry name" value="Nucleotidylyl transferase"/>
    <property type="match status" value="1"/>
</dbReference>
<protein>
    <recommendedName>
        <fullName evidence="8">Cytidyltransferase-like domain-containing protein</fullName>
    </recommendedName>
</protein>
<dbReference type="GO" id="GO:0005524">
    <property type="term" value="F:ATP binding"/>
    <property type="evidence" value="ECO:0007669"/>
    <property type="project" value="UniProtKB-KW"/>
</dbReference>
<dbReference type="Pfam" id="PF01467">
    <property type="entry name" value="CTP_transf_like"/>
    <property type="match status" value="1"/>
</dbReference>
<dbReference type="InterPro" id="IPR014729">
    <property type="entry name" value="Rossmann-like_a/b/a_fold"/>
</dbReference>
<keyword evidence="4" id="KW-0548">Nucleotidyltransferase</keyword>
<evidence type="ECO:0000256" key="6">
    <source>
        <dbReference type="ARBA" id="ARBA00022840"/>
    </source>
</evidence>
<evidence type="ECO:0000256" key="7">
    <source>
        <dbReference type="ARBA" id="ARBA00023027"/>
    </source>
</evidence>
<evidence type="ECO:0000256" key="3">
    <source>
        <dbReference type="ARBA" id="ARBA00022679"/>
    </source>
</evidence>
<keyword evidence="7" id="KW-0520">NAD</keyword>
<evidence type="ECO:0000313" key="9">
    <source>
        <dbReference type="EMBL" id="SVE08313.1"/>
    </source>
</evidence>
<dbReference type="EMBL" id="UINC01192937">
    <property type="protein sequence ID" value="SVE08313.1"/>
    <property type="molecule type" value="Genomic_DNA"/>
</dbReference>
<keyword evidence="2" id="KW-0662">Pyridine nucleotide biosynthesis</keyword>
<evidence type="ECO:0000256" key="4">
    <source>
        <dbReference type="ARBA" id="ARBA00022695"/>
    </source>
</evidence>
<dbReference type="NCBIfam" id="TIGR00125">
    <property type="entry name" value="cyt_tran_rel"/>
    <property type="match status" value="1"/>
</dbReference>
<keyword evidence="6" id="KW-0067">ATP-binding</keyword>
<dbReference type="Gene3D" id="3.40.50.620">
    <property type="entry name" value="HUPs"/>
    <property type="match status" value="1"/>
</dbReference>
<dbReference type="UniPathway" id="UPA00253"/>
<dbReference type="GO" id="GO:0009435">
    <property type="term" value="P:NAD+ biosynthetic process"/>
    <property type="evidence" value="ECO:0007669"/>
    <property type="project" value="UniProtKB-UniPathway"/>
</dbReference>
<dbReference type="InterPro" id="IPR004821">
    <property type="entry name" value="Cyt_trans-like"/>
</dbReference>
<evidence type="ECO:0000256" key="1">
    <source>
        <dbReference type="ARBA" id="ARBA00004790"/>
    </source>
</evidence>
<dbReference type="PANTHER" id="PTHR39321">
    <property type="entry name" value="NICOTINATE-NUCLEOTIDE ADENYLYLTRANSFERASE-RELATED"/>
    <property type="match status" value="1"/>
</dbReference>
<dbReference type="AlphaFoldDB" id="A0A383AL52"/>
<dbReference type="CDD" id="cd02165">
    <property type="entry name" value="NMNAT"/>
    <property type="match status" value="1"/>
</dbReference>
<keyword evidence="5" id="KW-0547">Nucleotide-binding</keyword>
<dbReference type="InterPro" id="IPR005248">
    <property type="entry name" value="NadD/NMNAT"/>
</dbReference>
<dbReference type="NCBIfam" id="TIGR00482">
    <property type="entry name" value="nicotinate (nicotinamide) nucleotide adenylyltransferase"/>
    <property type="match status" value="1"/>
</dbReference>
<organism evidence="9">
    <name type="scientific">marine metagenome</name>
    <dbReference type="NCBI Taxonomy" id="408172"/>
    <lineage>
        <taxon>unclassified sequences</taxon>
        <taxon>metagenomes</taxon>
        <taxon>ecological metagenomes</taxon>
    </lineage>
</organism>
<proteinExistence type="inferred from homology"/>
<keyword evidence="3" id="KW-0808">Transferase</keyword>
<sequence length="194" mass="22813">MSIYFLGGSFDPPHLGHLKIIQSCFKEFDVNQFILIPTNRSPFKKNMPIATAFHRIQMLKLLINNINKDIIIDDWEVKRDAPSYSYDTIKHLNIIYPNSHLSMIIGEDQLECFKEWKNYNKILDAVELIVFNRSENNHELIKDMEFRLISDFQVDISSTSIREDLSNGKLSQNDLIPEIYHYIQENELYDSNVI</sequence>
<evidence type="ECO:0000256" key="2">
    <source>
        <dbReference type="ARBA" id="ARBA00022642"/>
    </source>
</evidence>
<gene>
    <name evidence="9" type="ORF">METZ01_LOCUS461167</name>
</gene>
<evidence type="ECO:0000256" key="5">
    <source>
        <dbReference type="ARBA" id="ARBA00022741"/>
    </source>
</evidence>
<dbReference type="PANTHER" id="PTHR39321:SF3">
    <property type="entry name" value="PHOSPHOPANTETHEINE ADENYLYLTRANSFERASE"/>
    <property type="match status" value="1"/>
</dbReference>
<reference evidence="9" key="1">
    <citation type="submission" date="2018-05" db="EMBL/GenBank/DDBJ databases">
        <authorList>
            <person name="Lanie J.A."/>
            <person name="Ng W.-L."/>
            <person name="Kazmierczak K.M."/>
            <person name="Andrzejewski T.M."/>
            <person name="Davidsen T.M."/>
            <person name="Wayne K.J."/>
            <person name="Tettelin H."/>
            <person name="Glass J.I."/>
            <person name="Rusch D."/>
            <person name="Podicherti R."/>
            <person name="Tsui H.-C.T."/>
            <person name="Winkler M.E."/>
        </authorList>
    </citation>
    <scope>NUCLEOTIDE SEQUENCE</scope>
</reference>
<name>A0A383AL52_9ZZZZ</name>